<dbReference type="GO" id="GO:0016301">
    <property type="term" value="F:kinase activity"/>
    <property type="evidence" value="ECO:0007669"/>
    <property type="project" value="UniProtKB-KW"/>
</dbReference>
<dbReference type="STRING" id="504805.SAMN05421505_12912"/>
<dbReference type="Proteomes" id="UP000198923">
    <property type="component" value="Unassembled WGS sequence"/>
</dbReference>
<evidence type="ECO:0000256" key="1">
    <source>
        <dbReference type="ARBA" id="ARBA00010688"/>
    </source>
</evidence>
<dbReference type="EMBL" id="FNCN01000029">
    <property type="protein sequence ID" value="SDH97739.1"/>
    <property type="molecule type" value="Genomic_DNA"/>
</dbReference>
<dbReference type="AlphaFoldDB" id="A0A1G8GTP9"/>
<evidence type="ECO:0000256" key="3">
    <source>
        <dbReference type="ARBA" id="ARBA00022777"/>
    </source>
</evidence>
<dbReference type="InterPro" id="IPR011611">
    <property type="entry name" value="PfkB_dom"/>
</dbReference>
<organism evidence="5 6">
    <name type="scientific">Sinosporangium album</name>
    <dbReference type="NCBI Taxonomy" id="504805"/>
    <lineage>
        <taxon>Bacteria</taxon>
        <taxon>Bacillati</taxon>
        <taxon>Actinomycetota</taxon>
        <taxon>Actinomycetes</taxon>
        <taxon>Streptosporangiales</taxon>
        <taxon>Streptosporangiaceae</taxon>
        <taxon>Sinosporangium</taxon>
    </lineage>
</organism>
<dbReference type="Gene3D" id="3.40.1190.20">
    <property type="match status" value="1"/>
</dbReference>
<dbReference type="SUPFAM" id="SSF53613">
    <property type="entry name" value="Ribokinase-like"/>
    <property type="match status" value="1"/>
</dbReference>
<evidence type="ECO:0000259" key="4">
    <source>
        <dbReference type="Pfam" id="PF00294"/>
    </source>
</evidence>
<dbReference type="PANTHER" id="PTHR43085:SF57">
    <property type="entry name" value="CARBOHYDRATE KINASE PFKB DOMAIN-CONTAINING PROTEIN"/>
    <property type="match status" value="1"/>
</dbReference>
<proteinExistence type="inferred from homology"/>
<evidence type="ECO:0000256" key="2">
    <source>
        <dbReference type="ARBA" id="ARBA00022679"/>
    </source>
</evidence>
<keyword evidence="6" id="KW-1185">Reference proteome</keyword>
<protein>
    <submittedName>
        <fullName evidence="5">Sugar or nucleoside kinase, ribokinase family</fullName>
    </submittedName>
</protein>
<name>A0A1G8GTP9_9ACTN</name>
<feature type="domain" description="Carbohydrate kinase PfkB" evidence="4">
    <location>
        <begin position="7"/>
        <end position="261"/>
    </location>
</feature>
<sequence length="269" mass="27642">MTGLGVIGNISIDTAHYPDGRSHVLLGGAALYVSLAAAQAGALVRPVAAVGDELAHLPAASWPETLDLTHVARVAGPSCRFEITYGADGQVVGITTAYGVAAGVTAHALAALGQSDCDRWHVCCRRPLDVGQVLGRLMSEGRPFSLDFHLASASEQISAAKAALPYAEVVFVNAAEYRLLSELVAVSELATVVVSDGPRKVALLRHGRCTSTHMPSPGPVVEVTGAGDTLAGTFLAETLHGASESNALAAAVTAATQQARHPALPYDPP</sequence>
<dbReference type="InterPro" id="IPR050306">
    <property type="entry name" value="PfkB_Carbo_kinase"/>
</dbReference>
<comment type="similarity">
    <text evidence="1">Belongs to the carbohydrate kinase PfkB family.</text>
</comment>
<evidence type="ECO:0000313" key="6">
    <source>
        <dbReference type="Proteomes" id="UP000198923"/>
    </source>
</evidence>
<gene>
    <name evidence="5" type="ORF">SAMN05421505_12912</name>
</gene>
<keyword evidence="3 5" id="KW-0418">Kinase</keyword>
<dbReference type="PANTHER" id="PTHR43085">
    <property type="entry name" value="HEXOKINASE FAMILY MEMBER"/>
    <property type="match status" value="1"/>
</dbReference>
<dbReference type="RefSeq" id="WP_176955633.1">
    <property type="nucleotide sequence ID" value="NZ_FNCN01000029.1"/>
</dbReference>
<dbReference type="InterPro" id="IPR029056">
    <property type="entry name" value="Ribokinase-like"/>
</dbReference>
<reference evidence="5 6" key="1">
    <citation type="submission" date="2016-10" db="EMBL/GenBank/DDBJ databases">
        <authorList>
            <person name="de Groot N.N."/>
        </authorList>
    </citation>
    <scope>NUCLEOTIDE SEQUENCE [LARGE SCALE GENOMIC DNA]</scope>
    <source>
        <strain evidence="5 6">CPCC 201354</strain>
    </source>
</reference>
<accession>A0A1G8GTP9</accession>
<dbReference type="Pfam" id="PF00294">
    <property type="entry name" value="PfkB"/>
    <property type="match status" value="1"/>
</dbReference>
<keyword evidence="2" id="KW-0808">Transferase</keyword>
<evidence type="ECO:0000313" key="5">
    <source>
        <dbReference type="EMBL" id="SDH97739.1"/>
    </source>
</evidence>